<keyword evidence="2" id="KW-0808">Transferase</keyword>
<evidence type="ECO:0000256" key="2">
    <source>
        <dbReference type="ARBA" id="ARBA00022679"/>
    </source>
</evidence>
<comment type="similarity">
    <text evidence="1">Belongs to the sulfotransferase 1 family.</text>
</comment>
<sequence length="146" mass="17333">MQSYETFQAFLDVFMRGRDAILSKWPAHVTYWWKKKDEDNVLFLKYEDMKKDLEGTVRMVCTFLGKTLTADETQRISADCTFEEMKKRKVKDYVCQYYGIDSMISPFVRKGKVGGWKKHFTVAQNEEFDKWYFESLEGTGLSFEFS</sequence>
<accession>A0ABM0MJB2</accession>
<dbReference type="PANTHER" id="PTHR11783">
    <property type="entry name" value="SULFOTRANSFERASE SULT"/>
    <property type="match status" value="1"/>
</dbReference>
<evidence type="ECO:0000259" key="3">
    <source>
        <dbReference type="Pfam" id="PF00685"/>
    </source>
</evidence>
<dbReference type="GeneID" id="102808462"/>
<keyword evidence="4" id="KW-1185">Reference proteome</keyword>
<proteinExistence type="inferred from homology"/>
<dbReference type="Gene3D" id="3.40.50.300">
    <property type="entry name" value="P-loop containing nucleotide triphosphate hydrolases"/>
    <property type="match status" value="1"/>
</dbReference>
<evidence type="ECO:0000313" key="4">
    <source>
        <dbReference type="Proteomes" id="UP000694865"/>
    </source>
</evidence>
<feature type="domain" description="Sulfotransferase" evidence="3">
    <location>
        <begin position="4"/>
        <end position="140"/>
    </location>
</feature>
<dbReference type="RefSeq" id="XP_006820103.1">
    <property type="nucleotide sequence ID" value="XM_006820040.1"/>
</dbReference>
<evidence type="ECO:0000256" key="1">
    <source>
        <dbReference type="ARBA" id="ARBA00005771"/>
    </source>
</evidence>
<organism evidence="4 5">
    <name type="scientific">Saccoglossus kowalevskii</name>
    <name type="common">Acorn worm</name>
    <dbReference type="NCBI Taxonomy" id="10224"/>
    <lineage>
        <taxon>Eukaryota</taxon>
        <taxon>Metazoa</taxon>
        <taxon>Hemichordata</taxon>
        <taxon>Enteropneusta</taxon>
        <taxon>Harrimaniidae</taxon>
        <taxon>Saccoglossus</taxon>
    </lineage>
</organism>
<gene>
    <name evidence="5" type="primary">LOC102808462</name>
</gene>
<reference evidence="5" key="1">
    <citation type="submission" date="2025-08" db="UniProtKB">
        <authorList>
            <consortium name="RefSeq"/>
        </authorList>
    </citation>
    <scope>IDENTIFICATION</scope>
    <source>
        <tissue evidence="5">Testes</tissue>
    </source>
</reference>
<dbReference type="InterPro" id="IPR027417">
    <property type="entry name" value="P-loop_NTPase"/>
</dbReference>
<protein>
    <submittedName>
        <fullName evidence="5">Cytosolic sulfotransferase 2-like</fullName>
    </submittedName>
</protein>
<dbReference type="Pfam" id="PF00685">
    <property type="entry name" value="Sulfotransfer_1"/>
    <property type="match status" value="1"/>
</dbReference>
<dbReference type="SUPFAM" id="SSF52540">
    <property type="entry name" value="P-loop containing nucleoside triphosphate hydrolases"/>
    <property type="match status" value="1"/>
</dbReference>
<name>A0ABM0MJB2_SACKO</name>
<evidence type="ECO:0000313" key="5">
    <source>
        <dbReference type="RefSeq" id="XP_006820103.1"/>
    </source>
</evidence>
<dbReference type="Proteomes" id="UP000694865">
    <property type="component" value="Unplaced"/>
</dbReference>
<dbReference type="InterPro" id="IPR000863">
    <property type="entry name" value="Sulfotransferase_dom"/>
</dbReference>